<dbReference type="Pfam" id="PF11818">
    <property type="entry name" value="DUF3340"/>
    <property type="match status" value="1"/>
</dbReference>
<dbReference type="AlphaFoldDB" id="A0A6N6VTH8"/>
<dbReference type="InterPro" id="IPR029045">
    <property type="entry name" value="ClpP/crotonase-like_dom_sf"/>
</dbReference>
<evidence type="ECO:0000256" key="6">
    <source>
        <dbReference type="SAM" id="SignalP"/>
    </source>
</evidence>
<dbReference type="GO" id="GO:0007165">
    <property type="term" value="P:signal transduction"/>
    <property type="evidence" value="ECO:0007669"/>
    <property type="project" value="TreeGrafter"/>
</dbReference>
<dbReference type="NCBIfam" id="TIGR00225">
    <property type="entry name" value="prc"/>
    <property type="match status" value="1"/>
</dbReference>
<evidence type="ECO:0000256" key="1">
    <source>
        <dbReference type="ARBA" id="ARBA00009179"/>
    </source>
</evidence>
<proteinExistence type="inferred from homology"/>
<dbReference type="InterPro" id="IPR001478">
    <property type="entry name" value="PDZ"/>
</dbReference>
<dbReference type="InterPro" id="IPR040573">
    <property type="entry name" value="TSP_N"/>
</dbReference>
<dbReference type="PANTHER" id="PTHR32060:SF22">
    <property type="entry name" value="CARBOXYL-TERMINAL-PROCESSING PEPTIDASE 3, CHLOROPLASTIC"/>
    <property type="match status" value="1"/>
</dbReference>
<comment type="similarity">
    <text evidence="1 5">Belongs to the peptidase S41A family.</text>
</comment>
<dbReference type="InterPro" id="IPR020992">
    <property type="entry name" value="Tail_Prtase_C"/>
</dbReference>
<evidence type="ECO:0000313" key="9">
    <source>
        <dbReference type="Proteomes" id="UP000437748"/>
    </source>
</evidence>
<keyword evidence="9" id="KW-1185">Reference proteome</keyword>
<dbReference type="PANTHER" id="PTHR32060">
    <property type="entry name" value="TAIL-SPECIFIC PROTEASE"/>
    <property type="match status" value="1"/>
</dbReference>
<dbReference type="CDD" id="cd06782">
    <property type="entry name" value="cpPDZ_CPP-like"/>
    <property type="match status" value="1"/>
</dbReference>
<keyword evidence="6" id="KW-0732">Signal</keyword>
<dbReference type="Proteomes" id="UP000437748">
    <property type="component" value="Unassembled WGS sequence"/>
</dbReference>
<protein>
    <recommendedName>
        <fullName evidence="7">PDZ domain-containing protein</fullName>
    </recommendedName>
</protein>
<dbReference type="GO" id="GO:0030288">
    <property type="term" value="C:outer membrane-bounded periplasmic space"/>
    <property type="evidence" value="ECO:0007669"/>
    <property type="project" value="TreeGrafter"/>
</dbReference>
<evidence type="ECO:0000256" key="2">
    <source>
        <dbReference type="ARBA" id="ARBA00022670"/>
    </source>
</evidence>
<keyword evidence="2 5" id="KW-0645">Protease</keyword>
<dbReference type="InterPro" id="IPR004447">
    <property type="entry name" value="Peptidase_S41A"/>
</dbReference>
<accession>A0A6N6VTH8</accession>
<organism evidence="8 9">
    <name type="scientific">Silvanigrella paludirubra</name>
    <dbReference type="NCBI Taxonomy" id="2499159"/>
    <lineage>
        <taxon>Bacteria</taxon>
        <taxon>Pseudomonadati</taxon>
        <taxon>Bdellovibrionota</taxon>
        <taxon>Oligoflexia</taxon>
        <taxon>Silvanigrellales</taxon>
        <taxon>Silvanigrellaceae</taxon>
        <taxon>Silvanigrella</taxon>
    </lineage>
</organism>
<dbReference type="GO" id="GO:0004175">
    <property type="term" value="F:endopeptidase activity"/>
    <property type="evidence" value="ECO:0007669"/>
    <property type="project" value="TreeGrafter"/>
</dbReference>
<dbReference type="GO" id="GO:0008236">
    <property type="term" value="F:serine-type peptidase activity"/>
    <property type="evidence" value="ECO:0007669"/>
    <property type="project" value="UniProtKB-KW"/>
</dbReference>
<comment type="caution">
    <text evidence="8">The sequence shown here is derived from an EMBL/GenBank/DDBJ whole genome shotgun (WGS) entry which is preliminary data.</text>
</comment>
<dbReference type="Gene3D" id="3.90.226.10">
    <property type="entry name" value="2-enoyl-CoA Hydratase, Chain A, domain 1"/>
    <property type="match status" value="1"/>
</dbReference>
<dbReference type="OrthoDB" id="9812068at2"/>
<evidence type="ECO:0000259" key="7">
    <source>
        <dbReference type="PROSITE" id="PS50106"/>
    </source>
</evidence>
<dbReference type="SMART" id="SM00245">
    <property type="entry name" value="TSPc"/>
    <property type="match status" value="1"/>
</dbReference>
<keyword evidence="4 5" id="KW-0720">Serine protease</keyword>
<feature type="signal peptide" evidence="6">
    <location>
        <begin position="1"/>
        <end position="28"/>
    </location>
</feature>
<dbReference type="SMART" id="SM00228">
    <property type="entry name" value="PDZ"/>
    <property type="match status" value="1"/>
</dbReference>
<dbReference type="EMBL" id="WFLM01000006">
    <property type="protein sequence ID" value="KAB8036540.1"/>
    <property type="molecule type" value="Genomic_DNA"/>
</dbReference>
<evidence type="ECO:0000256" key="5">
    <source>
        <dbReference type="RuleBase" id="RU004404"/>
    </source>
</evidence>
<sequence length="677" mass="77031">MRLFATLLLAIALSLVSGVSLSPTTAYGENSKNARTFPPLLNCQESKSRIDSMLDLHFYYNEMNDELSQRTIKKIFENLDQNKVFFIKQDIEYFQNNEKNISKKIKINNCDFLFEIHKVFIKRVHERMQKVKSILTKELDFNKTDYINIAKQDWPISSEDANEKIKKRIKLQFLSTKQPEENDNKVRERLLKNFVRLERKFYELDNDKLYSIFLNSFALAMDPHSAHMLPSDHDSFVIHISNKLEGIGAQLQEKDGYIVVRAIIPGGVAQKDGRLKEKDKIIAVDSGNGQGLHDLIDTDVDQAVNLIRGKKGSPLKLIVLRKNGSTNEKLSIVLTRDEIDLKEDEVKTEIYQSNNGKVGIIKIPTFYTDLKCKTKIFSQCKGVSYDVERGIRKLTEEGINGLLIDLRNNGGGDFPESVKLTGLFIPNGTAVQTVDKTGTIKRLNIDESNWIYKGPLVILINRYSASASEIFVGAMQDYGRGIIVGDKSTYGKATVQIVQEIPGTLGRRTDGAIKVTQSKFYRPAGTSNQKQGVHANIVIPSILESYDIGEDQLDFALPSDVIPPAKGFKPLQDLSFLINRIKFLSQDRINRSKKFQDYLVKINKIKLEKNKLFPITKDYFKIIEEQENPRDLNEESLYNIKSLINENDLQFMEALNITMDSIKLSGNQNFWVGMSSK</sequence>
<reference evidence="8 9" key="1">
    <citation type="submission" date="2019-10" db="EMBL/GenBank/DDBJ databases">
        <title>New species of Slilvanegrellaceae.</title>
        <authorList>
            <person name="Pitt A."/>
            <person name="Hahn M.W."/>
        </authorList>
    </citation>
    <scope>NUCLEOTIDE SEQUENCE [LARGE SCALE GENOMIC DNA]</scope>
    <source>
        <strain evidence="8 9">SP-Ram-0.45-NSY-1</strain>
    </source>
</reference>
<dbReference type="SUPFAM" id="SSF52096">
    <property type="entry name" value="ClpP/crotonase"/>
    <property type="match status" value="1"/>
</dbReference>
<name>A0A6N6VTH8_9BACT</name>
<evidence type="ECO:0000256" key="4">
    <source>
        <dbReference type="ARBA" id="ARBA00022825"/>
    </source>
</evidence>
<feature type="chain" id="PRO_5026773852" description="PDZ domain-containing protein" evidence="6">
    <location>
        <begin position="29"/>
        <end position="677"/>
    </location>
</feature>
<dbReference type="Gene3D" id="2.30.42.10">
    <property type="match status" value="1"/>
</dbReference>
<feature type="domain" description="PDZ" evidence="7">
    <location>
        <begin position="237"/>
        <end position="308"/>
    </location>
</feature>
<dbReference type="SUPFAM" id="SSF50156">
    <property type="entry name" value="PDZ domain-like"/>
    <property type="match status" value="1"/>
</dbReference>
<keyword evidence="3 5" id="KW-0378">Hydrolase</keyword>
<dbReference type="GO" id="GO:0006508">
    <property type="term" value="P:proteolysis"/>
    <property type="evidence" value="ECO:0007669"/>
    <property type="project" value="UniProtKB-KW"/>
</dbReference>
<dbReference type="Pfam" id="PF03572">
    <property type="entry name" value="Peptidase_S41"/>
    <property type="match status" value="1"/>
</dbReference>
<gene>
    <name evidence="8" type="ORF">GCL60_15560</name>
</gene>
<dbReference type="Pfam" id="PF00595">
    <property type="entry name" value="PDZ"/>
    <property type="match status" value="1"/>
</dbReference>
<dbReference type="Pfam" id="PF17804">
    <property type="entry name" value="TSP_NTD"/>
    <property type="match status" value="1"/>
</dbReference>
<dbReference type="PROSITE" id="PS50106">
    <property type="entry name" value="PDZ"/>
    <property type="match status" value="1"/>
</dbReference>
<dbReference type="InterPro" id="IPR036034">
    <property type="entry name" value="PDZ_sf"/>
</dbReference>
<dbReference type="CDD" id="cd07560">
    <property type="entry name" value="Peptidase_S41_CPP"/>
    <property type="match status" value="1"/>
</dbReference>
<dbReference type="InterPro" id="IPR005151">
    <property type="entry name" value="Tail-specific_protease"/>
</dbReference>
<dbReference type="RefSeq" id="WP_153421667.1">
    <property type="nucleotide sequence ID" value="NZ_WFLM01000006.1"/>
</dbReference>
<evidence type="ECO:0000313" key="8">
    <source>
        <dbReference type="EMBL" id="KAB8036540.1"/>
    </source>
</evidence>
<evidence type="ECO:0000256" key="3">
    <source>
        <dbReference type="ARBA" id="ARBA00022801"/>
    </source>
</evidence>